<comment type="caution">
    <text evidence="2">The sequence shown here is derived from an EMBL/GenBank/DDBJ whole genome shotgun (WGS) entry which is preliminary data.</text>
</comment>
<feature type="region of interest" description="Disordered" evidence="1">
    <location>
        <begin position="101"/>
        <end position="120"/>
    </location>
</feature>
<dbReference type="AlphaFoldDB" id="A0AAW0G663"/>
<organism evidence="2 3">
    <name type="scientific">Cerrena zonata</name>
    <dbReference type="NCBI Taxonomy" id="2478898"/>
    <lineage>
        <taxon>Eukaryota</taxon>
        <taxon>Fungi</taxon>
        <taxon>Dikarya</taxon>
        <taxon>Basidiomycota</taxon>
        <taxon>Agaricomycotina</taxon>
        <taxon>Agaricomycetes</taxon>
        <taxon>Polyporales</taxon>
        <taxon>Cerrenaceae</taxon>
        <taxon>Cerrena</taxon>
    </lineage>
</organism>
<sequence>MATHVLPPPPRPAPLSAVKSGLATPPDTTNIYQTTNPIIPLEPETILSVAKMERAVVSVKGKNALKGLWRETWETNEVAGSRLWRWGCAGQGSGVLGPLQGAGALKPSNTHDESDGKDNLPKDARNLDMWFIRALWYSALGGMCSEWS</sequence>
<gene>
    <name evidence="2" type="ORF">QCA50_008672</name>
</gene>
<keyword evidence="3" id="KW-1185">Reference proteome</keyword>
<protein>
    <submittedName>
        <fullName evidence="2">Uncharacterized protein</fullName>
    </submittedName>
</protein>
<reference evidence="2 3" key="1">
    <citation type="submission" date="2022-09" db="EMBL/GenBank/DDBJ databases">
        <authorList>
            <person name="Palmer J.M."/>
        </authorList>
    </citation>
    <scope>NUCLEOTIDE SEQUENCE [LARGE SCALE GENOMIC DNA]</scope>
    <source>
        <strain evidence="2 3">DSM 7382</strain>
    </source>
</reference>
<dbReference type="Proteomes" id="UP001385951">
    <property type="component" value="Unassembled WGS sequence"/>
</dbReference>
<feature type="compositionally biased region" description="Pro residues" evidence="1">
    <location>
        <begin position="1"/>
        <end position="13"/>
    </location>
</feature>
<proteinExistence type="predicted"/>
<feature type="region of interest" description="Disordered" evidence="1">
    <location>
        <begin position="1"/>
        <end position="27"/>
    </location>
</feature>
<feature type="compositionally biased region" description="Basic and acidic residues" evidence="1">
    <location>
        <begin position="109"/>
        <end position="120"/>
    </location>
</feature>
<evidence type="ECO:0000256" key="1">
    <source>
        <dbReference type="SAM" id="MobiDB-lite"/>
    </source>
</evidence>
<evidence type="ECO:0000313" key="2">
    <source>
        <dbReference type="EMBL" id="KAK7688301.1"/>
    </source>
</evidence>
<dbReference type="EMBL" id="JASBNA010000011">
    <property type="protein sequence ID" value="KAK7688301.1"/>
    <property type="molecule type" value="Genomic_DNA"/>
</dbReference>
<evidence type="ECO:0000313" key="3">
    <source>
        <dbReference type="Proteomes" id="UP001385951"/>
    </source>
</evidence>
<name>A0AAW0G663_9APHY</name>
<accession>A0AAW0G663</accession>